<dbReference type="InterPro" id="IPR056488">
    <property type="entry name" value="Zn_ribbon_HMPTM"/>
</dbReference>
<dbReference type="AlphaFoldDB" id="G0EDT3"/>
<dbReference type="InterPro" id="IPR007197">
    <property type="entry name" value="rSAM"/>
</dbReference>
<dbReference type="STRING" id="694429.Pyrfu_0833"/>
<evidence type="ECO:0000256" key="3">
    <source>
        <dbReference type="ARBA" id="ARBA00023004"/>
    </source>
</evidence>
<dbReference type="GO" id="GO:0008168">
    <property type="term" value="F:methyltransferase activity"/>
    <property type="evidence" value="ECO:0007669"/>
    <property type="project" value="InterPro"/>
</dbReference>
<keyword evidence="2" id="KW-0479">Metal-binding</keyword>
<keyword evidence="7" id="KW-1185">Reference proteome</keyword>
<dbReference type="InterPro" id="IPR034474">
    <property type="entry name" value="Methyltransferase_Class_D"/>
</dbReference>
<dbReference type="Proteomes" id="UP000001037">
    <property type="component" value="Chromosome"/>
</dbReference>
<dbReference type="PANTHER" id="PTHR43306">
    <property type="entry name" value="7,8-DIHYDRO-6-HYDROXYMETHYLPTERIN DIMETHYLTRANSFERASE"/>
    <property type="match status" value="1"/>
</dbReference>
<evidence type="ECO:0000256" key="1">
    <source>
        <dbReference type="ARBA" id="ARBA00022691"/>
    </source>
</evidence>
<feature type="domain" description="Radical SAM core" evidence="5">
    <location>
        <begin position="137"/>
        <end position="362"/>
    </location>
</feature>
<dbReference type="GO" id="GO:0046872">
    <property type="term" value="F:metal ion binding"/>
    <property type="evidence" value="ECO:0007669"/>
    <property type="project" value="UniProtKB-KW"/>
</dbReference>
<dbReference type="SFLD" id="SFLDF00385">
    <property type="entry name" value="7_8-dihydro-6-hydroxymethylpte"/>
    <property type="match status" value="1"/>
</dbReference>
<dbReference type="NCBIfam" id="NF045702">
    <property type="entry name" value="rSAM_GDGT_ether"/>
    <property type="match status" value="1"/>
</dbReference>
<dbReference type="CDD" id="cd01335">
    <property type="entry name" value="Radical_SAM"/>
    <property type="match status" value="1"/>
</dbReference>
<dbReference type="eggNOG" id="arCOG00933">
    <property type="taxonomic scope" value="Archaea"/>
</dbReference>
<dbReference type="Pfam" id="PF23545">
    <property type="entry name" value="Zn_ribbon_HMPTM"/>
    <property type="match status" value="1"/>
</dbReference>
<dbReference type="PROSITE" id="PS51918">
    <property type="entry name" value="RADICAL_SAM"/>
    <property type="match status" value="1"/>
</dbReference>
<name>G0EDT3_PYRF1</name>
<dbReference type="PANTHER" id="PTHR43306:SF1">
    <property type="entry name" value="7,8-DIHYDRO-6-HYDROXYMETHYLPTERIN DIMETHYLTRANSFERASE"/>
    <property type="match status" value="1"/>
</dbReference>
<evidence type="ECO:0000256" key="4">
    <source>
        <dbReference type="ARBA" id="ARBA00023014"/>
    </source>
</evidence>
<dbReference type="InParanoid" id="G0EDT3"/>
<evidence type="ECO:0000313" key="6">
    <source>
        <dbReference type="EMBL" id="AEM38702.1"/>
    </source>
</evidence>
<protein>
    <submittedName>
        <fullName evidence="6">Radical SAM domain protein</fullName>
    </submittedName>
</protein>
<dbReference type="GO" id="GO:0051539">
    <property type="term" value="F:4 iron, 4 sulfur cluster binding"/>
    <property type="evidence" value="ECO:0007669"/>
    <property type="project" value="InterPro"/>
</dbReference>
<dbReference type="InterPro" id="IPR034471">
    <property type="entry name" value="GDGT/MA_synthase"/>
</dbReference>
<reference evidence="6 7" key="1">
    <citation type="journal article" date="2011" name="Stand. Genomic Sci.">
        <title>Complete genome sequence of the hyperthermophilic chemolithoautotroph Pyrolobus fumarii type strain (1A).</title>
        <authorList>
            <person name="Anderson I."/>
            <person name="Goker M."/>
            <person name="Nolan M."/>
            <person name="Lucas S."/>
            <person name="Hammon N."/>
            <person name="Deshpande S."/>
            <person name="Cheng J.F."/>
            <person name="Tapia R."/>
            <person name="Han C."/>
            <person name="Goodwin L."/>
            <person name="Pitluck S."/>
            <person name="Huntemann M."/>
            <person name="Liolios K."/>
            <person name="Ivanova N."/>
            <person name="Pagani I."/>
            <person name="Mavromatis K."/>
            <person name="Ovchinikova G."/>
            <person name="Pati A."/>
            <person name="Chen A."/>
            <person name="Palaniappan K."/>
            <person name="Land M."/>
            <person name="Hauser L."/>
            <person name="Brambilla E.M."/>
            <person name="Huber H."/>
            <person name="Yasawong M."/>
            <person name="Rohde M."/>
            <person name="Spring S."/>
            <person name="Abt B."/>
            <person name="Sikorski J."/>
            <person name="Wirth R."/>
            <person name="Detter J.C."/>
            <person name="Woyke T."/>
            <person name="Bristow J."/>
            <person name="Eisen J.A."/>
            <person name="Markowitz V."/>
            <person name="Hugenholtz P."/>
            <person name="Kyrpides N.C."/>
            <person name="Klenk H.P."/>
            <person name="Lapidus A."/>
        </authorList>
    </citation>
    <scope>NUCLEOTIDE SEQUENCE [LARGE SCALE GENOMIC DNA]</scope>
    <source>
        <strain evidence="7">DSM 11204 / 1A</strain>
    </source>
</reference>
<dbReference type="SFLD" id="SFLDS00029">
    <property type="entry name" value="Radical_SAM"/>
    <property type="match status" value="1"/>
</dbReference>
<evidence type="ECO:0000259" key="5">
    <source>
        <dbReference type="PROSITE" id="PS51918"/>
    </source>
</evidence>
<dbReference type="Gene3D" id="3.20.20.70">
    <property type="entry name" value="Aldolase class I"/>
    <property type="match status" value="1"/>
</dbReference>
<gene>
    <name evidence="6" type="ordered locus">Pyrfu_0833</name>
</gene>
<dbReference type="InterPro" id="IPR013785">
    <property type="entry name" value="Aldolase_TIM"/>
</dbReference>
<organism evidence="6 7">
    <name type="scientific">Pyrolobus fumarii (strain DSM 11204 / 1A)</name>
    <dbReference type="NCBI Taxonomy" id="694429"/>
    <lineage>
        <taxon>Archaea</taxon>
        <taxon>Thermoproteota</taxon>
        <taxon>Thermoprotei</taxon>
        <taxon>Desulfurococcales</taxon>
        <taxon>Pyrodictiaceae</taxon>
        <taxon>Pyrolobus</taxon>
    </lineage>
</organism>
<dbReference type="KEGG" id="pfm:Pyrfu_0833"/>
<dbReference type="Pfam" id="PF04055">
    <property type="entry name" value="Radical_SAM"/>
    <property type="match status" value="1"/>
</dbReference>
<proteinExistence type="predicted"/>
<dbReference type="SFLD" id="SFLDG01067">
    <property type="entry name" value="SPASM/twitch_domain_containing"/>
    <property type="match status" value="1"/>
</dbReference>
<sequence>MAIKLDAKKDVEGHGEWRVLPSPSKFDAKTKTVYIEGHAAKIGGPKPELREGEHLLAYTASLCPQCYRLLPAVVFEREGRVWIRKVCPEHGEMEELYFGDIRMYKRFIRYEDEGRGVRLPYVQLSSPCPFNCGLCPMHRNHSALINLVVTNRCNLKCWYCFFYAEKFGYVYEPSLEQIRYMIRRAKAQGVTLAVQITGGEPTLREDLVEIIKLLKEEGVRHIQLNTNGIRFAELYVEDPVKAVEYARALREAGLNTVYLSFDGVTPKTNWKNHWEVPFIFEVFRKAGVTSTVLVPTVIKGVNTHELGAIIKFAGKHIDVVRGVNFQPVSLTGMMPREERMKYRVTIPDAIHLIEEQTDGQIHSDAWYPVPVAAKFAEFVEAMTGEPQFLMANHPMCGAATYVFVERGEHGVPKKFIPITDFFDVEGFVEYLEEKTVELSQVRDSRIRKYVTLAKIAVDLRKFVDTEKIPKDLNITKMLLKVFVKRNYEALGELHYKMLFLGMMHFMDLYNYDVARVTRCNIHYVVPDGRLIPFCTYNVLSDIYRDAIQKKYGVPLDEWHGPLGLYKRPLLRLMRDPIYYEAYRGIVPDDVLKGKKPG</sequence>
<dbReference type="EMBL" id="CP002838">
    <property type="protein sequence ID" value="AEM38702.1"/>
    <property type="molecule type" value="Genomic_DNA"/>
</dbReference>
<keyword evidence="1" id="KW-0949">S-adenosyl-L-methionine</keyword>
<evidence type="ECO:0000256" key="2">
    <source>
        <dbReference type="ARBA" id="ARBA00022723"/>
    </source>
</evidence>
<dbReference type="GeneID" id="11139304"/>
<keyword evidence="3" id="KW-0408">Iron</keyword>
<accession>G0EDT3</accession>
<dbReference type="RefSeq" id="WP_014026379.1">
    <property type="nucleotide sequence ID" value="NC_015931.1"/>
</dbReference>
<dbReference type="SFLD" id="SFLDG01100">
    <property type="entry name" value="methyltransferase_(Class_D)"/>
    <property type="match status" value="1"/>
</dbReference>
<dbReference type="HOGENOM" id="CLU_023791_0_0_2"/>
<keyword evidence="4" id="KW-0411">Iron-sulfur</keyword>
<dbReference type="InterPro" id="IPR058240">
    <property type="entry name" value="rSAM_sf"/>
</dbReference>
<dbReference type="SUPFAM" id="SSF102114">
    <property type="entry name" value="Radical SAM enzymes"/>
    <property type="match status" value="1"/>
</dbReference>
<evidence type="ECO:0000313" key="7">
    <source>
        <dbReference type="Proteomes" id="UP000001037"/>
    </source>
</evidence>